<dbReference type="SUPFAM" id="SSF52833">
    <property type="entry name" value="Thioredoxin-like"/>
    <property type="match status" value="1"/>
</dbReference>
<dbReference type="InterPro" id="IPR041205">
    <property type="entry name" value="ScsC_N"/>
</dbReference>
<comment type="function">
    <text evidence="1">May be required for disulfide bond formation in some proteins.</text>
</comment>
<dbReference type="GO" id="GO:0016491">
    <property type="term" value="F:oxidoreductase activity"/>
    <property type="evidence" value="ECO:0007669"/>
    <property type="project" value="UniProtKB-KW"/>
</dbReference>
<dbReference type="AlphaFoldDB" id="A0A1H8BRG2"/>
<dbReference type="PANTHER" id="PTHR13887">
    <property type="entry name" value="GLUTATHIONE S-TRANSFERASE KAPPA"/>
    <property type="match status" value="1"/>
</dbReference>
<evidence type="ECO:0000313" key="9">
    <source>
        <dbReference type="EMBL" id="SEM85445.1"/>
    </source>
</evidence>
<proteinExistence type="inferred from homology"/>
<dbReference type="STRING" id="1077947.SAMN05216227_1003119"/>
<evidence type="ECO:0000256" key="4">
    <source>
        <dbReference type="ARBA" id="ARBA00023002"/>
    </source>
</evidence>
<evidence type="ECO:0000256" key="7">
    <source>
        <dbReference type="SAM" id="SignalP"/>
    </source>
</evidence>
<keyword evidence="3 7" id="KW-0732">Signal</keyword>
<keyword evidence="10" id="KW-1185">Reference proteome</keyword>
<name>A0A1H8BRG2_9RHOB</name>
<feature type="signal peptide" evidence="7">
    <location>
        <begin position="1"/>
        <end position="20"/>
    </location>
</feature>
<dbReference type="InterPro" id="IPR013766">
    <property type="entry name" value="Thioredoxin_domain"/>
</dbReference>
<dbReference type="Pfam" id="PF13462">
    <property type="entry name" value="Thioredoxin_4"/>
    <property type="match status" value="1"/>
</dbReference>
<dbReference type="EMBL" id="FOCO01000003">
    <property type="protein sequence ID" value="SEM85445.1"/>
    <property type="molecule type" value="Genomic_DNA"/>
</dbReference>
<dbReference type="PANTHER" id="PTHR13887:SF14">
    <property type="entry name" value="DISULFIDE BOND FORMATION PROTEIN D"/>
    <property type="match status" value="1"/>
</dbReference>
<comment type="similarity">
    <text evidence="2">Belongs to the thioredoxin family. DsbA subfamily.</text>
</comment>
<keyword evidence="4" id="KW-0560">Oxidoreductase</keyword>
<dbReference type="Pfam" id="PF18312">
    <property type="entry name" value="ScsC_N"/>
    <property type="match status" value="1"/>
</dbReference>
<evidence type="ECO:0000256" key="1">
    <source>
        <dbReference type="ARBA" id="ARBA00003565"/>
    </source>
</evidence>
<evidence type="ECO:0000256" key="5">
    <source>
        <dbReference type="ARBA" id="ARBA00023157"/>
    </source>
</evidence>
<gene>
    <name evidence="9" type="ORF">SAMN05216227_1003119</name>
</gene>
<reference evidence="9 10" key="1">
    <citation type="submission" date="2016-10" db="EMBL/GenBank/DDBJ databases">
        <authorList>
            <person name="de Groot N.N."/>
        </authorList>
    </citation>
    <scope>NUCLEOTIDE SEQUENCE [LARGE SCALE GENOMIC DNA]</scope>
    <source>
        <strain evidence="9 10">CGMCC 1.10836</strain>
    </source>
</reference>
<dbReference type="Proteomes" id="UP000183002">
    <property type="component" value="Unassembled WGS sequence"/>
</dbReference>
<feature type="domain" description="Thioredoxin" evidence="8">
    <location>
        <begin position="58"/>
        <end position="246"/>
    </location>
</feature>
<dbReference type="InterPro" id="IPR036249">
    <property type="entry name" value="Thioredoxin-like_sf"/>
</dbReference>
<keyword evidence="5" id="KW-1015">Disulfide bond</keyword>
<organism evidence="9 10">
    <name type="scientific">Pseudorhodobacter antarcticus</name>
    <dbReference type="NCBI Taxonomy" id="1077947"/>
    <lineage>
        <taxon>Bacteria</taxon>
        <taxon>Pseudomonadati</taxon>
        <taxon>Pseudomonadota</taxon>
        <taxon>Alphaproteobacteria</taxon>
        <taxon>Rhodobacterales</taxon>
        <taxon>Paracoccaceae</taxon>
        <taxon>Pseudorhodobacter</taxon>
    </lineage>
</organism>
<evidence type="ECO:0000256" key="2">
    <source>
        <dbReference type="ARBA" id="ARBA00005791"/>
    </source>
</evidence>
<evidence type="ECO:0000256" key="3">
    <source>
        <dbReference type="ARBA" id="ARBA00022729"/>
    </source>
</evidence>
<evidence type="ECO:0000256" key="6">
    <source>
        <dbReference type="ARBA" id="ARBA00023284"/>
    </source>
</evidence>
<dbReference type="OrthoDB" id="9780147at2"/>
<accession>A0A1H8BRG2</accession>
<protein>
    <submittedName>
        <fullName evidence="9">Protein-disulfide isomerase</fullName>
    </submittedName>
</protein>
<keyword evidence="6" id="KW-0676">Redox-active center</keyword>
<evidence type="ECO:0000259" key="8">
    <source>
        <dbReference type="PROSITE" id="PS51352"/>
    </source>
</evidence>
<dbReference type="InterPro" id="IPR012336">
    <property type="entry name" value="Thioredoxin-like_fold"/>
</dbReference>
<evidence type="ECO:0000313" key="10">
    <source>
        <dbReference type="Proteomes" id="UP000183002"/>
    </source>
</evidence>
<feature type="chain" id="PRO_5010329217" evidence="7">
    <location>
        <begin position="21"/>
        <end position="247"/>
    </location>
</feature>
<dbReference type="CDD" id="cd03023">
    <property type="entry name" value="DsbA_Com1_like"/>
    <property type="match status" value="1"/>
</dbReference>
<dbReference type="RefSeq" id="WP_050520195.1">
    <property type="nucleotide sequence ID" value="NZ_FOCO01000003.1"/>
</dbReference>
<dbReference type="Gene3D" id="3.40.30.10">
    <property type="entry name" value="Glutaredoxin"/>
    <property type="match status" value="1"/>
</dbReference>
<dbReference type="PROSITE" id="PS51352">
    <property type="entry name" value="THIOREDOXIN_2"/>
    <property type="match status" value="1"/>
</dbReference>
<sequence length="247" mass="26752">MKKLIATTALALALATPALAQSTMTDAARTDFRTEVRAYLMENPEVLMEAIAVLEDRRNSDAVAGDLEMLRVNADEIFNDPASWVGGNPDGDITLVEFMDYRCGYCKKAFEEVSELIKSDGNIRFVVKEFPILGEQSEMASRFAVATLQVAGADAYEAVHDALMVMRAEVSVETLTALGNDAGLADVAAVVARMNAPEVTAVIEANRALATRMDINGTPTFVIDQTLVRGYVPLDGMRQIVEGQRKG</sequence>
<dbReference type="GO" id="GO:0016853">
    <property type="term" value="F:isomerase activity"/>
    <property type="evidence" value="ECO:0007669"/>
    <property type="project" value="UniProtKB-KW"/>
</dbReference>
<keyword evidence="9" id="KW-0413">Isomerase</keyword>